<keyword evidence="6 9" id="KW-0472">Membrane</keyword>
<evidence type="ECO:0000256" key="4">
    <source>
        <dbReference type="ARBA" id="ARBA00022692"/>
    </source>
</evidence>
<protein>
    <recommendedName>
        <fullName evidence="10">POTRA domain-containing protein</fullName>
    </recommendedName>
</protein>
<dbReference type="GO" id="GO:0005886">
    <property type="term" value="C:plasma membrane"/>
    <property type="evidence" value="ECO:0007669"/>
    <property type="project" value="TreeGrafter"/>
</dbReference>
<dbReference type="InterPro" id="IPR034746">
    <property type="entry name" value="POTRA"/>
</dbReference>
<name>A0AA87RKD2_9MICO</name>
<keyword evidence="3" id="KW-0132">Cell division</keyword>
<dbReference type="PROSITE" id="PS51779">
    <property type="entry name" value="POTRA"/>
    <property type="match status" value="1"/>
</dbReference>
<evidence type="ECO:0000313" key="12">
    <source>
        <dbReference type="Proteomes" id="UP000321749"/>
    </source>
</evidence>
<keyword evidence="7" id="KW-0131">Cell cycle</keyword>
<dbReference type="RefSeq" id="WP_146795389.1">
    <property type="nucleotide sequence ID" value="NZ_BJUU01000014.1"/>
</dbReference>
<evidence type="ECO:0000259" key="10">
    <source>
        <dbReference type="PROSITE" id="PS51779"/>
    </source>
</evidence>
<dbReference type="Gene3D" id="3.10.20.310">
    <property type="entry name" value="membrane protein fhac"/>
    <property type="match status" value="1"/>
</dbReference>
<dbReference type="InterPro" id="IPR050487">
    <property type="entry name" value="FtsQ_DivIB"/>
</dbReference>
<gene>
    <name evidence="11" type="ORF">ABA31_21440</name>
</gene>
<comment type="subcellular location">
    <subcellularLocation>
        <location evidence="1">Membrane</location>
    </subcellularLocation>
</comment>
<dbReference type="Pfam" id="PF03799">
    <property type="entry name" value="FtsQ_DivIB_C"/>
    <property type="match status" value="1"/>
</dbReference>
<organism evidence="11 12">
    <name type="scientific">Agrococcus baldri</name>
    <dbReference type="NCBI Taxonomy" id="153730"/>
    <lineage>
        <taxon>Bacteria</taxon>
        <taxon>Bacillati</taxon>
        <taxon>Actinomycetota</taxon>
        <taxon>Actinomycetes</taxon>
        <taxon>Micrococcales</taxon>
        <taxon>Microbacteriaceae</taxon>
        <taxon>Agrococcus</taxon>
    </lineage>
</organism>
<reference evidence="11 12" key="1">
    <citation type="submission" date="2019-07" db="EMBL/GenBank/DDBJ databases">
        <title>Whole genome shotgun sequence of Agrococcus baldri NBRC 103055.</title>
        <authorList>
            <person name="Hosoyama A."/>
            <person name="Uohara A."/>
            <person name="Ohji S."/>
            <person name="Ichikawa N."/>
        </authorList>
    </citation>
    <scope>NUCLEOTIDE SEQUENCE [LARGE SCALE GENOMIC DNA]</scope>
    <source>
        <strain evidence="11 12">NBRC 103055</strain>
    </source>
</reference>
<sequence>MRRPDGFERPLETPAEADAEQQGRSVAAEAREVIRLDALRRRREEAQRSAPAPEGAEPRRWALSAYADLDDEPEAAEPSLPAEPGAEPDAEGPRPSRRGSNAQRVDRAWRSAQREQRRLDRAEAADTRREAKAARRARTRAERAEVRRFTAARRRQLRLALMTAGGLALALLLLVGLVWSPLMAVREVRVEGTDRLDAAVVQEALADQVGEPIATVTEAGVAERLQAIPQIESFQLDVVPPSTVIVRLVERRPVAIIETDGSASVIDAAGVVLGQVDDTTASLPRLDGVELGTEQFEAVATVLVSVPTEVLEATDTIAASTPSDIRLSLASGQTVQWGGAEQSPLKADVVAALMATQDPAAAAVLDVRAPEHPVVRGAETPGT</sequence>
<keyword evidence="12" id="KW-1185">Reference proteome</keyword>
<accession>A0AA87RKD2</accession>
<evidence type="ECO:0000256" key="8">
    <source>
        <dbReference type="SAM" id="MobiDB-lite"/>
    </source>
</evidence>
<feature type="compositionally biased region" description="Basic and acidic residues" evidence="8">
    <location>
        <begin position="1"/>
        <end position="11"/>
    </location>
</feature>
<evidence type="ECO:0000256" key="2">
    <source>
        <dbReference type="ARBA" id="ARBA00022475"/>
    </source>
</evidence>
<feature type="domain" description="POTRA" evidence="10">
    <location>
        <begin position="183"/>
        <end position="251"/>
    </location>
</feature>
<proteinExistence type="predicted"/>
<evidence type="ECO:0000256" key="9">
    <source>
        <dbReference type="SAM" id="Phobius"/>
    </source>
</evidence>
<comment type="caution">
    <text evidence="11">The sequence shown here is derived from an EMBL/GenBank/DDBJ whole genome shotgun (WGS) entry which is preliminary data.</text>
</comment>
<evidence type="ECO:0000256" key="3">
    <source>
        <dbReference type="ARBA" id="ARBA00022618"/>
    </source>
</evidence>
<evidence type="ECO:0000256" key="6">
    <source>
        <dbReference type="ARBA" id="ARBA00023136"/>
    </source>
</evidence>
<dbReference type="Pfam" id="PF08478">
    <property type="entry name" value="POTRA_1"/>
    <property type="match status" value="1"/>
</dbReference>
<keyword evidence="5 9" id="KW-1133">Transmembrane helix</keyword>
<feature type="compositionally biased region" description="Basic and acidic residues" evidence="8">
    <location>
        <begin position="104"/>
        <end position="140"/>
    </location>
</feature>
<dbReference type="PANTHER" id="PTHR37820:SF1">
    <property type="entry name" value="CELL DIVISION PROTEIN FTSQ"/>
    <property type="match status" value="1"/>
</dbReference>
<dbReference type="Proteomes" id="UP000321749">
    <property type="component" value="Unassembled WGS sequence"/>
</dbReference>
<dbReference type="EMBL" id="BJUU01000014">
    <property type="protein sequence ID" value="GEK80793.1"/>
    <property type="molecule type" value="Genomic_DNA"/>
</dbReference>
<evidence type="ECO:0000256" key="1">
    <source>
        <dbReference type="ARBA" id="ARBA00004370"/>
    </source>
</evidence>
<dbReference type="PANTHER" id="PTHR37820">
    <property type="entry name" value="CELL DIVISION PROTEIN DIVIB"/>
    <property type="match status" value="1"/>
</dbReference>
<feature type="compositionally biased region" description="Basic and acidic residues" evidence="8">
    <location>
        <begin position="29"/>
        <end position="47"/>
    </location>
</feature>
<evidence type="ECO:0000256" key="5">
    <source>
        <dbReference type="ARBA" id="ARBA00022989"/>
    </source>
</evidence>
<dbReference type="AlphaFoldDB" id="A0AA87RKD2"/>
<evidence type="ECO:0000256" key="7">
    <source>
        <dbReference type="ARBA" id="ARBA00023306"/>
    </source>
</evidence>
<feature type="compositionally biased region" description="Low complexity" evidence="8">
    <location>
        <begin position="76"/>
        <end position="87"/>
    </location>
</feature>
<evidence type="ECO:0000313" key="11">
    <source>
        <dbReference type="EMBL" id="GEK80793.1"/>
    </source>
</evidence>
<dbReference type="GO" id="GO:0051301">
    <property type="term" value="P:cell division"/>
    <property type="evidence" value="ECO:0007669"/>
    <property type="project" value="UniProtKB-KW"/>
</dbReference>
<keyword evidence="4 9" id="KW-0812">Transmembrane</keyword>
<dbReference type="InterPro" id="IPR013685">
    <property type="entry name" value="POTRA_FtsQ_type"/>
</dbReference>
<keyword evidence="2" id="KW-1003">Cell membrane</keyword>
<feature type="region of interest" description="Disordered" evidence="8">
    <location>
        <begin position="1"/>
        <end position="140"/>
    </location>
</feature>
<feature type="transmembrane region" description="Helical" evidence="9">
    <location>
        <begin position="157"/>
        <end position="179"/>
    </location>
</feature>
<dbReference type="InterPro" id="IPR005548">
    <property type="entry name" value="Cell_div_FtsQ/DivIB_C"/>
</dbReference>